<dbReference type="Gene3D" id="3.40.250.10">
    <property type="entry name" value="Rhodanese-like domain"/>
    <property type="match status" value="1"/>
</dbReference>
<name>A0A1T2DCI6_SOVGS</name>
<evidence type="ECO:0000256" key="1">
    <source>
        <dbReference type="SAM" id="SignalP"/>
    </source>
</evidence>
<dbReference type="SUPFAM" id="SSF52821">
    <property type="entry name" value="Rhodanese/Cell cycle control phosphatase"/>
    <property type="match status" value="1"/>
</dbReference>
<protein>
    <recommendedName>
        <fullName evidence="2">Rhodanese domain-containing protein</fullName>
    </recommendedName>
</protein>
<proteinExistence type="predicted"/>
<dbReference type="InterPro" id="IPR001763">
    <property type="entry name" value="Rhodanese-like_dom"/>
</dbReference>
<dbReference type="Pfam" id="PF00581">
    <property type="entry name" value="Rhodanese"/>
    <property type="match status" value="1"/>
</dbReference>
<comment type="caution">
    <text evidence="3">The sequence shown here is derived from an EMBL/GenBank/DDBJ whole genome shotgun (WGS) entry which is preliminary data.</text>
</comment>
<dbReference type="AlphaFoldDB" id="A0A1T2DCI6"/>
<dbReference type="PROSITE" id="PS50206">
    <property type="entry name" value="RHODANESE_3"/>
    <property type="match status" value="1"/>
</dbReference>
<sequence>MITKYKYILSILGLLLSMVVSAEESEGKRVMITKDRFSVTVTHAGKKVDIKRNQDRSHQIDDAFRSTARGRIQPMHPFQPRQIETVGELEVLDYLEKRERGESVLLVDTRSAQAVKRGTIPGSINIHWKDFGKKKQLVRYFEDVLNVKRSSEGIWNYDISKTLVLFCNGPWCGQSSAAIKKLLRAGYPEHKIKYYRGGMQSWLSFGLTIVTPE</sequence>
<gene>
    <name evidence="3" type="ORF">BOV88_09265</name>
</gene>
<dbReference type="SMART" id="SM00450">
    <property type="entry name" value="RHOD"/>
    <property type="match status" value="1"/>
</dbReference>
<reference evidence="3 4" key="1">
    <citation type="submission" date="2016-11" db="EMBL/GenBank/DDBJ databases">
        <title>Mixed transmission modes and dynamic genome evolution in an obligate animal-bacterial symbiosis.</title>
        <authorList>
            <person name="Russell S.L."/>
            <person name="Corbett-Detig R.B."/>
            <person name="Cavanaugh C.M."/>
        </authorList>
    </citation>
    <scope>NUCLEOTIDE SEQUENCE [LARGE SCALE GENOMIC DNA]</scope>
    <source>
        <strain evidence="3">MA-KB16</strain>
    </source>
</reference>
<organism evidence="3 4">
    <name type="scientific">Solemya velum gill symbiont</name>
    <dbReference type="NCBI Taxonomy" id="2340"/>
    <lineage>
        <taxon>Bacteria</taxon>
        <taxon>Pseudomonadati</taxon>
        <taxon>Pseudomonadota</taxon>
        <taxon>Gammaproteobacteria</taxon>
        <taxon>sulfur-oxidizing symbionts</taxon>
    </lineage>
</organism>
<keyword evidence="1" id="KW-0732">Signal</keyword>
<dbReference type="Proteomes" id="UP000190962">
    <property type="component" value="Unassembled WGS sequence"/>
</dbReference>
<dbReference type="RefSeq" id="WP_078453175.1">
    <property type="nucleotide sequence ID" value="NZ_MPNX01000013.1"/>
</dbReference>
<dbReference type="EMBL" id="MPNX01000013">
    <property type="protein sequence ID" value="OOY34651.1"/>
    <property type="molecule type" value="Genomic_DNA"/>
</dbReference>
<dbReference type="InterPro" id="IPR036873">
    <property type="entry name" value="Rhodanese-like_dom_sf"/>
</dbReference>
<feature type="domain" description="Rhodanese" evidence="2">
    <location>
        <begin position="100"/>
        <end position="211"/>
    </location>
</feature>
<feature type="chain" id="PRO_5013001435" description="Rhodanese domain-containing protein" evidence="1">
    <location>
        <begin position="23"/>
        <end position="213"/>
    </location>
</feature>
<evidence type="ECO:0000313" key="3">
    <source>
        <dbReference type="EMBL" id="OOY34651.1"/>
    </source>
</evidence>
<feature type="signal peptide" evidence="1">
    <location>
        <begin position="1"/>
        <end position="22"/>
    </location>
</feature>
<evidence type="ECO:0000259" key="2">
    <source>
        <dbReference type="PROSITE" id="PS50206"/>
    </source>
</evidence>
<dbReference type="CDD" id="cd00158">
    <property type="entry name" value="RHOD"/>
    <property type="match status" value="1"/>
</dbReference>
<evidence type="ECO:0000313" key="4">
    <source>
        <dbReference type="Proteomes" id="UP000190962"/>
    </source>
</evidence>
<accession>A0A1T2DCI6</accession>